<dbReference type="Pfam" id="PF05448">
    <property type="entry name" value="AXE1"/>
    <property type="match status" value="1"/>
</dbReference>
<dbReference type="AlphaFoldDB" id="A0A939TYS9"/>
<feature type="active site" description="Charge relay system" evidence="1">
    <location>
        <position position="413"/>
    </location>
</feature>
<gene>
    <name evidence="5" type="ORF">J5V96_16130</name>
</gene>
<reference evidence="5" key="1">
    <citation type="submission" date="2021-03" db="EMBL/GenBank/DDBJ databases">
        <title>Microbacterium sp. nov., a novel actinobacterium isolated from cow dung.</title>
        <authorList>
            <person name="Zhang L."/>
        </authorList>
    </citation>
    <scope>NUCLEOTIDE SEQUENCE</scope>
    <source>
        <strain evidence="5">NEAU-LLB</strain>
    </source>
</reference>
<dbReference type="InterPro" id="IPR008391">
    <property type="entry name" value="AXE1_dom"/>
</dbReference>
<sequence>MGRAPAQPLLDAPSVPARRQLRLHRRPRWDARERRPRHAGRSDPPSARAAGGVAARPDQRGAHARRRRGRPGVEQRTPDGGDRGGHNHLRTGAGDRVVPRRAQRDRGGSGRRRVSHGAQHARDPREAALERHVTPQTLPDDFAEFWRDTLAEARDLSWDPVVTPVETPLRTIDVFDVTFAGFGGEPIHAWLRLPAHRTGPLPAVIHFTGYGAGRGRAIDDLTWASAGYAHLVMDTRGQGDGTTPDGPFGDDTGYLVRGLTDPARTYYRRVFTDAALLVDVARRLPEVDAGRVALIGNSQGGAIALAAAYLSEGVLGVLAQSPFLADIPTALTLSARYPFQELTDLFARDHARRDPALATLRYVDVVNFARLAHTPAWLSCGLNDDIAPAATAYAVRNAYAADVQLTPWPANGHDAGGSDDRLGALSVLAELFAPAA</sequence>
<evidence type="ECO:0000259" key="4">
    <source>
        <dbReference type="Pfam" id="PF05448"/>
    </source>
</evidence>
<evidence type="ECO:0000313" key="6">
    <source>
        <dbReference type="Proteomes" id="UP000680132"/>
    </source>
</evidence>
<proteinExistence type="predicted"/>
<feature type="active site" description="Charge relay system" evidence="1">
    <location>
        <position position="298"/>
    </location>
</feature>
<dbReference type="SUPFAM" id="SSF53474">
    <property type="entry name" value="alpha/beta-Hydrolases"/>
    <property type="match status" value="1"/>
</dbReference>
<keyword evidence="6" id="KW-1185">Reference proteome</keyword>
<feature type="binding site" evidence="2">
    <location>
        <position position="210"/>
    </location>
    <ligand>
        <name>substrate</name>
    </ligand>
</feature>
<feature type="compositionally biased region" description="Basic and acidic residues" evidence="3">
    <location>
        <begin position="120"/>
        <end position="130"/>
    </location>
</feature>
<protein>
    <submittedName>
        <fullName evidence="5">Acetylxylan esterase</fullName>
    </submittedName>
</protein>
<feature type="compositionally biased region" description="Basic and acidic residues" evidence="3">
    <location>
        <begin position="71"/>
        <end position="85"/>
    </location>
</feature>
<dbReference type="InterPro" id="IPR039069">
    <property type="entry name" value="CE7"/>
</dbReference>
<organism evidence="5 6">
    <name type="scientific">Microbacterium stercoris</name>
    <dbReference type="NCBI Taxonomy" id="2820289"/>
    <lineage>
        <taxon>Bacteria</taxon>
        <taxon>Bacillati</taxon>
        <taxon>Actinomycetota</taxon>
        <taxon>Actinomycetes</taxon>
        <taxon>Micrococcales</taxon>
        <taxon>Microbacteriaceae</taxon>
        <taxon>Microbacterium</taxon>
    </lineage>
</organism>
<dbReference type="Proteomes" id="UP000680132">
    <property type="component" value="Unassembled WGS sequence"/>
</dbReference>
<dbReference type="PANTHER" id="PTHR40111">
    <property type="entry name" value="CEPHALOSPORIN-C DEACETYLASE"/>
    <property type="match status" value="1"/>
</dbReference>
<dbReference type="InterPro" id="IPR029058">
    <property type="entry name" value="AB_hydrolase_fold"/>
</dbReference>
<dbReference type="GO" id="GO:0005976">
    <property type="term" value="P:polysaccharide metabolic process"/>
    <property type="evidence" value="ECO:0007669"/>
    <property type="project" value="TreeGrafter"/>
</dbReference>
<name>A0A939TYS9_9MICO</name>
<dbReference type="EMBL" id="JAGFOA010000008">
    <property type="protein sequence ID" value="MBO3665027.1"/>
    <property type="molecule type" value="Genomic_DNA"/>
</dbReference>
<dbReference type="PANTHER" id="PTHR40111:SF1">
    <property type="entry name" value="CEPHALOSPORIN-C DEACETYLASE"/>
    <property type="match status" value="1"/>
</dbReference>
<evidence type="ECO:0000256" key="1">
    <source>
        <dbReference type="PIRSR" id="PIRSR639069-1"/>
    </source>
</evidence>
<evidence type="ECO:0000256" key="2">
    <source>
        <dbReference type="PIRSR" id="PIRSR639069-2"/>
    </source>
</evidence>
<evidence type="ECO:0000313" key="5">
    <source>
        <dbReference type="EMBL" id="MBO3665027.1"/>
    </source>
</evidence>
<feature type="domain" description="Acetyl xylan esterase" evidence="4">
    <location>
        <begin position="133"/>
        <end position="417"/>
    </location>
</feature>
<accession>A0A939TYS9</accession>
<feature type="region of interest" description="Disordered" evidence="3">
    <location>
        <begin position="1"/>
        <end position="130"/>
    </location>
</feature>
<dbReference type="GO" id="GO:0052689">
    <property type="term" value="F:carboxylic ester hydrolase activity"/>
    <property type="evidence" value="ECO:0007669"/>
    <property type="project" value="TreeGrafter"/>
</dbReference>
<comment type="caution">
    <text evidence="5">The sequence shown here is derived from an EMBL/GenBank/DDBJ whole genome shotgun (WGS) entry which is preliminary data.</text>
</comment>
<evidence type="ECO:0000256" key="3">
    <source>
        <dbReference type="SAM" id="MobiDB-lite"/>
    </source>
</evidence>
<feature type="active site" description="Charge relay system" evidence="1">
    <location>
        <position position="384"/>
    </location>
</feature>
<dbReference type="Gene3D" id="3.40.50.1820">
    <property type="entry name" value="alpha/beta hydrolase"/>
    <property type="match status" value="1"/>
</dbReference>